<evidence type="ECO:0000256" key="3">
    <source>
        <dbReference type="SAM" id="Phobius"/>
    </source>
</evidence>
<dbReference type="Pfam" id="PF07963">
    <property type="entry name" value="N_methyl"/>
    <property type="match status" value="1"/>
</dbReference>
<proteinExistence type="inferred from homology"/>
<dbReference type="STRING" id="289377.HL41_01305"/>
<dbReference type="KEGG" id="tcm:HL41_01305"/>
<name>A0A075WYC0_9BACT</name>
<dbReference type="PANTHER" id="PTHR30093">
    <property type="entry name" value="GENERAL SECRETION PATHWAY PROTEIN G"/>
    <property type="match status" value="1"/>
</dbReference>
<keyword evidence="3" id="KW-1133">Transmembrane helix</keyword>
<dbReference type="HOGENOM" id="CLU_091705_4_5_0"/>
<dbReference type="PANTHER" id="PTHR30093:SF34">
    <property type="entry name" value="PREPILIN PEPTIDASE-DEPENDENT PROTEIN D"/>
    <property type="match status" value="1"/>
</dbReference>
<dbReference type="OrthoDB" id="9813929at2"/>
<evidence type="ECO:0000256" key="1">
    <source>
        <dbReference type="ARBA" id="ARBA00005233"/>
    </source>
</evidence>
<dbReference type="InterPro" id="IPR045584">
    <property type="entry name" value="Pilin-like"/>
</dbReference>
<dbReference type="EMBL" id="CP008796">
    <property type="protein sequence ID" value="AIH03572.1"/>
    <property type="molecule type" value="Genomic_DNA"/>
</dbReference>
<dbReference type="PaxDb" id="289377-HL41_01305"/>
<keyword evidence="2" id="KW-0488">Methylation</keyword>
<dbReference type="NCBIfam" id="TIGR02532">
    <property type="entry name" value="IV_pilin_GFxxxE"/>
    <property type="match status" value="1"/>
</dbReference>
<dbReference type="AlphaFoldDB" id="A0A075WYC0"/>
<keyword evidence="5" id="KW-1185">Reference proteome</keyword>
<evidence type="ECO:0000256" key="2">
    <source>
        <dbReference type="ARBA" id="ARBA00022481"/>
    </source>
</evidence>
<organism evidence="4 5">
    <name type="scientific">Thermodesulfobacterium commune DSM 2178</name>
    <dbReference type="NCBI Taxonomy" id="289377"/>
    <lineage>
        <taxon>Bacteria</taxon>
        <taxon>Pseudomonadati</taxon>
        <taxon>Thermodesulfobacteriota</taxon>
        <taxon>Thermodesulfobacteria</taxon>
        <taxon>Thermodesulfobacteriales</taxon>
        <taxon>Thermodesulfobacteriaceae</taxon>
        <taxon>Thermodesulfobacterium</taxon>
    </lineage>
</organism>
<dbReference type="SUPFAM" id="SSF54523">
    <property type="entry name" value="Pili subunits"/>
    <property type="match status" value="1"/>
</dbReference>
<keyword evidence="3" id="KW-0472">Membrane</keyword>
<keyword evidence="3" id="KW-0812">Transmembrane</keyword>
<dbReference type="InterPro" id="IPR012902">
    <property type="entry name" value="N_methyl_site"/>
</dbReference>
<reference evidence="4 5" key="1">
    <citation type="journal article" date="2015" name="Genome Announc.">
        <title>Genome Sequence of a Sulfate-Reducing Thermophilic Bacterium, Thermodesulfobacterium commune DSM 2178T (Phylum Thermodesulfobacteria).</title>
        <authorList>
            <person name="Bhatnagar S."/>
            <person name="Badger J.H."/>
            <person name="Madupu R."/>
            <person name="Khouri H.M."/>
            <person name="O'Connor E.M."/>
            <person name="Robb F.T."/>
            <person name="Ward N.L."/>
            <person name="Eisen J.A."/>
        </authorList>
    </citation>
    <scope>NUCLEOTIDE SEQUENCE [LARGE SCALE GENOMIC DNA]</scope>
    <source>
        <strain evidence="4 5">DSM 2178</strain>
    </source>
</reference>
<dbReference type="eggNOG" id="COG4968">
    <property type="taxonomic scope" value="Bacteria"/>
</dbReference>
<dbReference type="PROSITE" id="PS00409">
    <property type="entry name" value="PROKAR_NTER_METHYL"/>
    <property type="match status" value="1"/>
</dbReference>
<feature type="transmembrane region" description="Helical" evidence="3">
    <location>
        <begin position="6"/>
        <end position="27"/>
    </location>
</feature>
<accession>A0A075WYC0</accession>
<sequence length="117" mass="12069">MSRGKGFTLIELLIVVAIIAILAAIAIPQFSKYRRNAAVAGCQSDLRNAMTQCAAYLAEHPEAQNMAACESASGIMKNTTYVDVTFGNDTATGTCKGPATGVSCTIAANGTMSCTGI</sequence>
<evidence type="ECO:0000313" key="4">
    <source>
        <dbReference type="EMBL" id="AIH03572.1"/>
    </source>
</evidence>
<evidence type="ECO:0000313" key="5">
    <source>
        <dbReference type="Proteomes" id="UP000028481"/>
    </source>
</evidence>
<dbReference type="Proteomes" id="UP000028481">
    <property type="component" value="Chromosome"/>
</dbReference>
<gene>
    <name evidence="4" type="ORF">HL41_01305</name>
</gene>
<dbReference type="Gene3D" id="3.30.700.10">
    <property type="entry name" value="Glycoprotein, Type 4 Pilin"/>
    <property type="match status" value="1"/>
</dbReference>
<protein>
    <recommendedName>
        <fullName evidence="6">Pilus assembly protein</fullName>
    </recommendedName>
</protein>
<dbReference type="RefSeq" id="WP_022854557.1">
    <property type="nucleotide sequence ID" value="NZ_CP008796.1"/>
</dbReference>
<evidence type="ECO:0008006" key="6">
    <source>
        <dbReference type="Google" id="ProtNLM"/>
    </source>
</evidence>
<comment type="similarity">
    <text evidence="1">Belongs to the N-Me-Phe pilin family.</text>
</comment>